<proteinExistence type="predicted"/>
<dbReference type="Proteomes" id="UP000248584">
    <property type="component" value="Unassembled WGS sequence"/>
</dbReference>
<evidence type="ECO:0000313" key="2">
    <source>
        <dbReference type="Proteomes" id="UP000248584"/>
    </source>
</evidence>
<dbReference type="Gene3D" id="3.30.565.10">
    <property type="entry name" value="Histidine kinase-like ATPase, C-terminal domain"/>
    <property type="match status" value="1"/>
</dbReference>
<accession>A0ABX5Q090</accession>
<sequence>MENWLLYVFLGLTLGVVISLIWSEIDRSQAVELNNSRKSYYEKQRQDILEELAKKQLDSSSAKKCAITLLYQFAASKNNFSLKDLELCTEQLQELYKVNLEFEGVFTRNFPEKENLNFEPKQALQLLIIINEGMHNAAIHSQANFIFTILSIESEKLNLITHDNGSGYDRKLIPDGEGIKLIKNATQKLGGDLKLTSTIGNGTVVNVEISISQRDSRQSKTDFINQSTPLSP</sequence>
<dbReference type="RefSeq" id="WP_015361246.1">
    <property type="nucleotide sequence ID" value="NZ_QKZR01000001.1"/>
</dbReference>
<comment type="caution">
    <text evidence="1">The sequence shown here is derived from an EMBL/GenBank/DDBJ whole genome shotgun (WGS) entry which is preliminary data.</text>
</comment>
<dbReference type="InterPro" id="IPR036890">
    <property type="entry name" value="HATPase_C_sf"/>
</dbReference>
<protein>
    <submittedName>
        <fullName evidence="1">Uncharacterized protein</fullName>
    </submittedName>
</protein>
<name>A0ABX5Q090_9FLAO</name>
<keyword evidence="2" id="KW-1185">Reference proteome</keyword>
<dbReference type="EMBL" id="QKZR01000001">
    <property type="protein sequence ID" value="PZX43433.1"/>
    <property type="molecule type" value="Genomic_DNA"/>
</dbReference>
<evidence type="ECO:0000313" key="1">
    <source>
        <dbReference type="EMBL" id="PZX43433.1"/>
    </source>
</evidence>
<gene>
    <name evidence="1" type="ORF">LX97_00433</name>
</gene>
<reference evidence="1 2" key="1">
    <citation type="submission" date="2018-06" db="EMBL/GenBank/DDBJ databases">
        <title>Genomic Encyclopedia of Archaeal and Bacterial Type Strains, Phase II (KMG-II): from individual species to whole genera.</title>
        <authorList>
            <person name="Goeker M."/>
        </authorList>
    </citation>
    <scope>NUCLEOTIDE SEQUENCE [LARGE SCALE GENOMIC DNA]</scope>
    <source>
        <strain evidence="1 2">DSM 17205</strain>
    </source>
</reference>
<dbReference type="SUPFAM" id="SSF55874">
    <property type="entry name" value="ATPase domain of HSP90 chaperone/DNA topoisomerase II/histidine kinase"/>
    <property type="match status" value="1"/>
</dbReference>
<organism evidence="1 2">
    <name type="scientific">Nonlabens dokdonensis</name>
    <dbReference type="NCBI Taxonomy" id="328515"/>
    <lineage>
        <taxon>Bacteria</taxon>
        <taxon>Pseudomonadati</taxon>
        <taxon>Bacteroidota</taxon>
        <taxon>Flavobacteriia</taxon>
        <taxon>Flavobacteriales</taxon>
        <taxon>Flavobacteriaceae</taxon>
        <taxon>Nonlabens</taxon>
    </lineage>
</organism>